<proteinExistence type="inferred from homology"/>
<evidence type="ECO:0000256" key="3">
    <source>
        <dbReference type="ARBA" id="ARBA00022898"/>
    </source>
</evidence>
<dbReference type="Proteomes" id="UP001172083">
    <property type="component" value="Unassembled WGS sequence"/>
</dbReference>
<comment type="similarity">
    <text evidence="2">Belongs to the class-V pyridoxal-phosphate-dependent aminotransferase family.</text>
</comment>
<keyword evidence="6" id="KW-1185">Reference proteome</keyword>
<dbReference type="EMBL" id="JAUJEB010000001">
    <property type="protein sequence ID" value="MDN5212311.1"/>
    <property type="molecule type" value="Genomic_DNA"/>
</dbReference>
<dbReference type="InterPro" id="IPR015422">
    <property type="entry name" value="PyrdxlP-dep_Trfase_small"/>
</dbReference>
<dbReference type="PANTHER" id="PTHR21152">
    <property type="entry name" value="AMINOTRANSFERASE CLASS V"/>
    <property type="match status" value="1"/>
</dbReference>
<sequence>MLNFYPGPSRVNSKIPRYMLDAYREGVVSINHRSPDFIEISKSCQKQLRKKLNIPADYSIFYTSSATETWEIIAQSLIQKSSYHVFNGDFGEKWFAYTQKLHPKSTGYEFSYDHALKLDEINVPSQAEVICLTQNETSNATQIPDSFIGEIRRKYTNRLIAVDVTSSLAGINLSLKNADIWFASVQKCFGLPAGLGLMICSPEAIEYAKKVGNRQHYNSLSAMVEKMKDYQTTHTPNVLNIYLLQQVMRAAPKIGVTHDKTLKRFKNWVAFLSSFSSFQLLNSHPEIQSYTVLAIKGDEKLIGNIHQRARQAGIILGKGYGKFKENTVRIANFPAIKEREIKICQKFFKRGFE</sequence>
<dbReference type="PANTHER" id="PTHR21152:SF40">
    <property type="entry name" value="ALANINE--GLYOXYLATE AMINOTRANSFERASE"/>
    <property type="match status" value="1"/>
</dbReference>
<dbReference type="InterPro" id="IPR024169">
    <property type="entry name" value="SP_NH2Trfase/AEP_transaminase"/>
</dbReference>
<dbReference type="Gene3D" id="3.90.1150.10">
    <property type="entry name" value="Aspartate Aminotransferase, domain 1"/>
    <property type="match status" value="1"/>
</dbReference>
<dbReference type="PIRSF" id="PIRSF000524">
    <property type="entry name" value="SPT"/>
    <property type="match status" value="1"/>
</dbReference>
<name>A0ABT8L4X3_9BACT</name>
<dbReference type="Gene3D" id="3.40.640.10">
    <property type="entry name" value="Type I PLP-dependent aspartate aminotransferase-like (Major domain)"/>
    <property type="match status" value="1"/>
</dbReference>
<evidence type="ECO:0000256" key="1">
    <source>
        <dbReference type="ARBA" id="ARBA00001933"/>
    </source>
</evidence>
<comment type="caution">
    <text evidence="5">The sequence shown here is derived from an EMBL/GenBank/DDBJ whole genome shotgun (WGS) entry which is preliminary data.</text>
</comment>
<dbReference type="InterPro" id="IPR000192">
    <property type="entry name" value="Aminotrans_V_dom"/>
</dbReference>
<dbReference type="InterPro" id="IPR015421">
    <property type="entry name" value="PyrdxlP-dep_Trfase_major"/>
</dbReference>
<evidence type="ECO:0000313" key="6">
    <source>
        <dbReference type="Proteomes" id="UP001172083"/>
    </source>
</evidence>
<feature type="domain" description="Aminotransferase class V" evidence="4">
    <location>
        <begin position="8"/>
        <end position="295"/>
    </location>
</feature>
<organism evidence="5 6">
    <name type="scientific">Agaribacillus aureus</name>
    <dbReference type="NCBI Taxonomy" id="3051825"/>
    <lineage>
        <taxon>Bacteria</taxon>
        <taxon>Pseudomonadati</taxon>
        <taxon>Bacteroidota</taxon>
        <taxon>Cytophagia</taxon>
        <taxon>Cytophagales</taxon>
        <taxon>Splendidivirgaceae</taxon>
        <taxon>Agaribacillus</taxon>
    </lineage>
</organism>
<dbReference type="SUPFAM" id="SSF53383">
    <property type="entry name" value="PLP-dependent transferases"/>
    <property type="match status" value="1"/>
</dbReference>
<comment type="cofactor">
    <cofactor evidence="1">
        <name>pyridoxal 5'-phosphate</name>
        <dbReference type="ChEBI" id="CHEBI:597326"/>
    </cofactor>
</comment>
<keyword evidence="5" id="KW-0808">Transferase</keyword>
<reference evidence="5" key="1">
    <citation type="submission" date="2023-06" db="EMBL/GenBank/DDBJ databases">
        <title>Genomic of Agaribacillus aureum.</title>
        <authorList>
            <person name="Wang G."/>
        </authorList>
    </citation>
    <scope>NUCLEOTIDE SEQUENCE</scope>
    <source>
        <strain evidence="5">BMA12</strain>
    </source>
</reference>
<keyword evidence="5" id="KW-0032">Aminotransferase</keyword>
<protein>
    <submittedName>
        <fullName evidence="5">Aminotransferase class V-fold PLP-dependent enzyme</fullName>
    </submittedName>
</protein>
<gene>
    <name evidence="5" type="ORF">QQ020_09635</name>
</gene>
<keyword evidence="3" id="KW-0663">Pyridoxal phosphate</keyword>
<evidence type="ECO:0000256" key="2">
    <source>
        <dbReference type="ARBA" id="ARBA00009236"/>
    </source>
</evidence>
<dbReference type="RefSeq" id="WP_346757630.1">
    <property type="nucleotide sequence ID" value="NZ_JAUJEB010000001.1"/>
</dbReference>
<accession>A0ABT8L4X3</accession>
<evidence type="ECO:0000313" key="5">
    <source>
        <dbReference type="EMBL" id="MDN5212311.1"/>
    </source>
</evidence>
<dbReference type="GO" id="GO:0008483">
    <property type="term" value="F:transaminase activity"/>
    <property type="evidence" value="ECO:0007669"/>
    <property type="project" value="UniProtKB-KW"/>
</dbReference>
<dbReference type="Pfam" id="PF00266">
    <property type="entry name" value="Aminotran_5"/>
    <property type="match status" value="1"/>
</dbReference>
<dbReference type="InterPro" id="IPR015424">
    <property type="entry name" value="PyrdxlP-dep_Trfase"/>
</dbReference>
<evidence type="ECO:0000259" key="4">
    <source>
        <dbReference type="Pfam" id="PF00266"/>
    </source>
</evidence>